<name>A0A8J2U5F8_9GAMM</name>
<dbReference type="GO" id="GO:0000976">
    <property type="term" value="F:transcription cis-regulatory region binding"/>
    <property type="evidence" value="ECO:0007669"/>
    <property type="project" value="TreeGrafter"/>
</dbReference>
<comment type="similarity">
    <text evidence="1">Belongs to the LysR transcriptional regulatory family.</text>
</comment>
<evidence type="ECO:0000256" key="4">
    <source>
        <dbReference type="ARBA" id="ARBA00023163"/>
    </source>
</evidence>
<sequence length="295" mass="32691">MHDLSIRQLRVFVTAAQTGSLGDVSQQLNMTRSAASQALKSLEQQLGAALFARSNQRLQLNGHGHALLPLANELLQCEHTIWDLFQPQSSQGKLRLGASLTIGNFVVPSLLAQLSKHHQLPEVTLANSSQLQQALKNYQLDVALIESDVIDSALTRQPWLTDEMILIAGPQHPLAGQQIEWHQLEAQQWILREPFSGSREHFEHHIAPHISDMELVLELNNLAAIIGSVGQHVGLSLASKLACQQALTSGQVAQIHLPSPLIRQFYVVYPKSNQTLSLVTNFLQQVDQFQFNEPS</sequence>
<dbReference type="PANTHER" id="PTHR30126">
    <property type="entry name" value="HTH-TYPE TRANSCRIPTIONAL REGULATOR"/>
    <property type="match status" value="1"/>
</dbReference>
<gene>
    <name evidence="6" type="ORF">GCM10011369_21570</name>
</gene>
<evidence type="ECO:0000256" key="1">
    <source>
        <dbReference type="ARBA" id="ARBA00009437"/>
    </source>
</evidence>
<dbReference type="InterPro" id="IPR005119">
    <property type="entry name" value="LysR_subst-bd"/>
</dbReference>
<feature type="domain" description="HTH lysR-type" evidence="5">
    <location>
        <begin position="4"/>
        <end position="61"/>
    </location>
</feature>
<keyword evidence="4" id="KW-0804">Transcription</keyword>
<dbReference type="Gene3D" id="3.40.190.10">
    <property type="entry name" value="Periplasmic binding protein-like II"/>
    <property type="match status" value="2"/>
</dbReference>
<comment type="caution">
    <text evidence="6">The sequence shown here is derived from an EMBL/GenBank/DDBJ whole genome shotgun (WGS) entry which is preliminary data.</text>
</comment>
<organism evidence="6 7">
    <name type="scientific">Neiella marina</name>
    <dbReference type="NCBI Taxonomy" id="508461"/>
    <lineage>
        <taxon>Bacteria</taxon>
        <taxon>Pseudomonadati</taxon>
        <taxon>Pseudomonadota</taxon>
        <taxon>Gammaproteobacteria</taxon>
        <taxon>Alteromonadales</taxon>
        <taxon>Echinimonadaceae</taxon>
        <taxon>Neiella</taxon>
    </lineage>
</organism>
<dbReference type="OrthoDB" id="9808620at2"/>
<proteinExistence type="inferred from homology"/>
<dbReference type="Pfam" id="PF03466">
    <property type="entry name" value="LysR_substrate"/>
    <property type="match status" value="1"/>
</dbReference>
<evidence type="ECO:0000259" key="5">
    <source>
        <dbReference type="PROSITE" id="PS50931"/>
    </source>
</evidence>
<dbReference type="RefSeq" id="WP_087505829.1">
    <property type="nucleotide sequence ID" value="NZ_BMDX01000010.1"/>
</dbReference>
<dbReference type="Proteomes" id="UP000619743">
    <property type="component" value="Unassembled WGS sequence"/>
</dbReference>
<evidence type="ECO:0000256" key="2">
    <source>
        <dbReference type="ARBA" id="ARBA00023015"/>
    </source>
</evidence>
<dbReference type="PROSITE" id="PS50931">
    <property type="entry name" value="HTH_LYSR"/>
    <property type="match status" value="1"/>
</dbReference>
<dbReference type="EMBL" id="BMDX01000010">
    <property type="protein sequence ID" value="GGA79323.1"/>
    <property type="molecule type" value="Genomic_DNA"/>
</dbReference>
<dbReference type="InterPro" id="IPR036388">
    <property type="entry name" value="WH-like_DNA-bd_sf"/>
</dbReference>
<reference evidence="7" key="1">
    <citation type="journal article" date="2019" name="Int. J. Syst. Evol. Microbiol.">
        <title>The Global Catalogue of Microorganisms (GCM) 10K type strain sequencing project: providing services to taxonomists for standard genome sequencing and annotation.</title>
        <authorList>
            <consortium name="The Broad Institute Genomics Platform"/>
            <consortium name="The Broad Institute Genome Sequencing Center for Infectious Disease"/>
            <person name="Wu L."/>
            <person name="Ma J."/>
        </authorList>
    </citation>
    <scope>NUCLEOTIDE SEQUENCE [LARGE SCALE GENOMIC DNA]</scope>
    <source>
        <strain evidence="7">CGMCC 1.10130</strain>
    </source>
</reference>
<accession>A0A8J2U5F8</accession>
<dbReference type="SUPFAM" id="SSF46785">
    <property type="entry name" value="Winged helix' DNA-binding domain"/>
    <property type="match status" value="1"/>
</dbReference>
<evidence type="ECO:0000256" key="3">
    <source>
        <dbReference type="ARBA" id="ARBA00023125"/>
    </source>
</evidence>
<keyword evidence="7" id="KW-1185">Reference proteome</keyword>
<keyword evidence="3" id="KW-0238">DNA-binding</keyword>
<evidence type="ECO:0000313" key="6">
    <source>
        <dbReference type="EMBL" id="GGA79323.1"/>
    </source>
</evidence>
<dbReference type="PANTHER" id="PTHR30126:SF94">
    <property type="entry name" value="LYSR FAMILY TRANSCRIPTIONAL REGULATOR"/>
    <property type="match status" value="1"/>
</dbReference>
<dbReference type="AlphaFoldDB" id="A0A8J2U5F8"/>
<dbReference type="InterPro" id="IPR036390">
    <property type="entry name" value="WH_DNA-bd_sf"/>
</dbReference>
<dbReference type="GO" id="GO:0003700">
    <property type="term" value="F:DNA-binding transcription factor activity"/>
    <property type="evidence" value="ECO:0007669"/>
    <property type="project" value="InterPro"/>
</dbReference>
<dbReference type="InterPro" id="IPR000847">
    <property type="entry name" value="LysR_HTH_N"/>
</dbReference>
<dbReference type="Pfam" id="PF00126">
    <property type="entry name" value="HTH_1"/>
    <property type="match status" value="1"/>
</dbReference>
<evidence type="ECO:0000313" key="7">
    <source>
        <dbReference type="Proteomes" id="UP000619743"/>
    </source>
</evidence>
<dbReference type="SUPFAM" id="SSF53850">
    <property type="entry name" value="Periplasmic binding protein-like II"/>
    <property type="match status" value="1"/>
</dbReference>
<protein>
    <submittedName>
        <fullName evidence="6">LysR family transcriptional regulator</fullName>
    </submittedName>
</protein>
<keyword evidence="2" id="KW-0805">Transcription regulation</keyword>
<dbReference type="Gene3D" id="1.10.10.10">
    <property type="entry name" value="Winged helix-like DNA-binding domain superfamily/Winged helix DNA-binding domain"/>
    <property type="match status" value="1"/>
</dbReference>